<gene>
    <name evidence="2" type="ORF">BDD21_1552</name>
</gene>
<feature type="domain" description="DUF2126" evidence="1">
    <location>
        <begin position="14"/>
        <end position="111"/>
    </location>
</feature>
<dbReference type="InterPro" id="IPR018667">
    <property type="entry name" value="DUF2126"/>
</dbReference>
<accession>A0A495V6J1</accession>
<dbReference type="EMBL" id="RBXL01000001">
    <property type="protein sequence ID" value="RKT44175.1"/>
    <property type="molecule type" value="Genomic_DNA"/>
</dbReference>
<feature type="domain" description="DUF2126" evidence="1">
    <location>
        <begin position="219"/>
        <end position="711"/>
    </location>
</feature>
<name>A0A495V6J1_9GAMM</name>
<evidence type="ECO:0000313" key="3">
    <source>
        <dbReference type="Proteomes" id="UP000274556"/>
    </source>
</evidence>
<evidence type="ECO:0000313" key="2">
    <source>
        <dbReference type="EMBL" id="RKT44175.1"/>
    </source>
</evidence>
<keyword evidence="2" id="KW-0436">Ligase</keyword>
<dbReference type="GO" id="GO:0016874">
    <property type="term" value="F:ligase activity"/>
    <property type="evidence" value="ECO:0007669"/>
    <property type="project" value="UniProtKB-KW"/>
</dbReference>
<reference evidence="2 3" key="1">
    <citation type="submission" date="2018-10" db="EMBL/GenBank/DDBJ databases">
        <title>Genomic Encyclopedia of Archaeal and Bacterial Type Strains, Phase II (KMG-II): from individual species to whole genera.</title>
        <authorList>
            <person name="Goeker M."/>
        </authorList>
    </citation>
    <scope>NUCLEOTIDE SEQUENCE [LARGE SCALE GENOMIC DNA]</scope>
    <source>
        <strain evidence="2 3">DSM 235</strain>
    </source>
</reference>
<dbReference type="Pfam" id="PF09899">
    <property type="entry name" value="DUF2126"/>
    <property type="match status" value="2"/>
</dbReference>
<keyword evidence="3" id="KW-1185">Reference proteome</keyword>
<comment type="caution">
    <text evidence="2">The sequence shown here is derived from an EMBL/GenBank/DDBJ whole genome shotgun (WGS) entry which is preliminary data.</text>
</comment>
<dbReference type="RefSeq" id="WP_170164702.1">
    <property type="nucleotide sequence ID" value="NZ_RBXL01000001.1"/>
</dbReference>
<organism evidence="2 3">
    <name type="scientific">Thiocapsa rosea</name>
    <dbReference type="NCBI Taxonomy" id="69360"/>
    <lineage>
        <taxon>Bacteria</taxon>
        <taxon>Pseudomonadati</taxon>
        <taxon>Pseudomonadota</taxon>
        <taxon>Gammaproteobacteria</taxon>
        <taxon>Chromatiales</taxon>
        <taxon>Chromatiaceae</taxon>
        <taxon>Thiocapsa</taxon>
    </lineage>
</organism>
<dbReference type="AlphaFoldDB" id="A0A495V6J1"/>
<sequence>MSKQDRDATDFDEAVLAHDEAVAAAISAMGLAIWVGTEPTFTDRFSEAPEWLSSALGEDKATRAEQLLCAMQARMGGLVLRTEGRQYPGEDQPRWSLGLYARRDGTPVWHGPPDPALGSPPESDCDLDGLRSELCTRLREIGCGVRSFAGDAGCLHVVALFPAAGSAALEDDPRSSLIGEGLADPGRADDALDDANAADGLPCFVLDRITWQGAAVARIALPDCESVEQFSRCLDAIGAAATDAGLPALLLTGHPPPVDATVSWTTITPDPAVIEINMAPYADVTGLLAATRTLYAASTELGLAPYRLYYNGSVADSGGGGQITFGGPSPQESPFFVAPRVLPRLVRYLNRHPALSYLFAHDHIGGSGQAVRADERGRDAFRELGLALALLERGPPPDAETLWSGLSQLLTDAVGNSHRAELNIEKLWNPYIPGRGKLGLVELRALRMQHTPERAAALAALLRAIIAMLAVREFDAPLCDHGDDLHDRYALPYYLERDLEEVLGDLSAAGLGLGAPLAELLRRNSLRLIARVRHRDCELTIRRAVEFWPLIGDVGRQDQETSRLVDASTTRVEIRLCALDRAAAEDFADWRIAVGDVQLPWRLEQDPRGPAKVFGLRYRSFVLWQGLHPALPAQGPLSLTLWHPAHADALHATLHDWRPSGGGYDGLPADLAEAAARRAERCVVEPASPPAQETLRAPPPEALTPYALDLRWLGLGLGLGSGTEESAWSEGA</sequence>
<dbReference type="Proteomes" id="UP000274556">
    <property type="component" value="Unassembled WGS sequence"/>
</dbReference>
<proteinExistence type="predicted"/>
<evidence type="ECO:0000259" key="1">
    <source>
        <dbReference type="Pfam" id="PF09899"/>
    </source>
</evidence>
<protein>
    <submittedName>
        <fullName evidence="2">Putative amidoligase enzyme DUF2126</fullName>
    </submittedName>
</protein>